<evidence type="ECO:0000313" key="4">
    <source>
        <dbReference type="Proteomes" id="UP000463975"/>
    </source>
</evidence>
<dbReference type="RefSeq" id="WP_160618555.1">
    <property type="nucleotide sequence ID" value="NZ_CP047652.1"/>
</dbReference>
<dbReference type="InterPro" id="IPR002575">
    <property type="entry name" value="Aminoglycoside_PTrfase"/>
</dbReference>
<dbReference type="KEGG" id="bomb:GT348_03640"/>
<keyword evidence="4" id="KW-1185">Reference proteome</keyword>
<evidence type="ECO:0000256" key="1">
    <source>
        <dbReference type="ARBA" id="ARBA00038240"/>
    </source>
</evidence>
<sequence length="319" mass="36510">MSKETESTLTLSDDEVLHIEAFYGITVEDSSFLGKGSGNTNYFLETNIGHCVFSIIEEQSREDVELMAKTLEWLEAHHYKTSLLIKPKIQKRNSVILREKPSLLRTYIDGTICHDFSKNMLMQLGAATAKLHTLPAPNFLTNSLFYEQDKFMAALNANIDKNYEGWAKNRLKALAISEIKDLPTSFIHSDLFFDNLLVNGDQFVGMIDFELACIYHSVFDIAMALVGTCCVNGILSPEKSKYLISGYYSARILENNEIKVLKRYTEYAAILTSLWRYWRYKIYQPNENKADKYLEMMKSAQSIQNTDFAELTNIFPAKT</sequence>
<dbReference type="PANTHER" id="PTHR21064:SF6">
    <property type="entry name" value="AMINOGLYCOSIDE PHOSPHOTRANSFERASE DOMAIN-CONTAINING PROTEIN"/>
    <property type="match status" value="1"/>
</dbReference>
<dbReference type="Proteomes" id="UP000463975">
    <property type="component" value="Chromosome"/>
</dbReference>
<dbReference type="Gene3D" id="3.90.1200.10">
    <property type="match status" value="1"/>
</dbReference>
<accession>A0A6P1ND86</accession>
<keyword evidence="3" id="KW-0808">Transferase</keyword>
<name>A0A6P1ND86_9PROT</name>
<dbReference type="AlphaFoldDB" id="A0A6P1ND86"/>
<evidence type="ECO:0000313" key="3">
    <source>
        <dbReference type="EMBL" id="QHI95478.1"/>
    </source>
</evidence>
<dbReference type="EMBL" id="CP047652">
    <property type="protein sequence ID" value="QHI95478.1"/>
    <property type="molecule type" value="Genomic_DNA"/>
</dbReference>
<dbReference type="GO" id="GO:0019202">
    <property type="term" value="F:amino acid kinase activity"/>
    <property type="evidence" value="ECO:0007669"/>
    <property type="project" value="TreeGrafter"/>
</dbReference>
<dbReference type="Pfam" id="PF01636">
    <property type="entry name" value="APH"/>
    <property type="match status" value="1"/>
</dbReference>
<dbReference type="Gene3D" id="3.30.200.20">
    <property type="entry name" value="Phosphorylase Kinase, domain 1"/>
    <property type="match status" value="1"/>
</dbReference>
<dbReference type="InterPro" id="IPR011009">
    <property type="entry name" value="Kinase-like_dom_sf"/>
</dbReference>
<comment type="similarity">
    <text evidence="1">Belongs to the pseudomonas-type ThrB family.</text>
</comment>
<dbReference type="PANTHER" id="PTHR21064">
    <property type="entry name" value="AMINOGLYCOSIDE PHOSPHOTRANSFERASE DOMAIN-CONTAINING PROTEIN-RELATED"/>
    <property type="match status" value="1"/>
</dbReference>
<proteinExistence type="inferred from homology"/>
<dbReference type="InterPro" id="IPR050249">
    <property type="entry name" value="Pseudomonas-type_ThrB"/>
</dbReference>
<dbReference type="SUPFAM" id="SSF56112">
    <property type="entry name" value="Protein kinase-like (PK-like)"/>
    <property type="match status" value="1"/>
</dbReference>
<organism evidence="3 4">
    <name type="scientific">Aristophania vespae</name>
    <dbReference type="NCBI Taxonomy" id="2697033"/>
    <lineage>
        <taxon>Bacteria</taxon>
        <taxon>Pseudomonadati</taxon>
        <taxon>Pseudomonadota</taxon>
        <taxon>Alphaproteobacteria</taxon>
        <taxon>Acetobacterales</taxon>
        <taxon>Acetobacteraceae</taxon>
        <taxon>Aristophania</taxon>
    </lineage>
</organism>
<feature type="domain" description="Aminoglycoside phosphotransferase" evidence="2">
    <location>
        <begin position="32"/>
        <end position="225"/>
    </location>
</feature>
<gene>
    <name evidence="3" type="ORF">GT348_03640</name>
</gene>
<protein>
    <submittedName>
        <fullName evidence="3">Phosphotransferase</fullName>
    </submittedName>
</protein>
<evidence type="ECO:0000259" key="2">
    <source>
        <dbReference type="Pfam" id="PF01636"/>
    </source>
</evidence>
<reference evidence="3 4" key="1">
    <citation type="submission" date="2020-01" db="EMBL/GenBank/DDBJ databases">
        <title>Genome sequencing of strain KACC 21507.</title>
        <authorList>
            <person name="Heo J."/>
            <person name="Kim S.-J."/>
            <person name="Kim J.-S."/>
            <person name="Hong S.-B."/>
            <person name="Kwon S.-W."/>
        </authorList>
    </citation>
    <scope>NUCLEOTIDE SEQUENCE [LARGE SCALE GENOMIC DNA]</scope>
    <source>
        <strain evidence="3 4">KACC 21507</strain>
    </source>
</reference>